<dbReference type="PANTHER" id="PTHR39599:SF2">
    <property type="entry name" value="ANCHORED PROTEIN, PUTATIVE (AFU_ORTHOLOGUE AFUA_1G09650)-RELATED"/>
    <property type="match status" value="1"/>
</dbReference>
<dbReference type="OrthoDB" id="2426396at2759"/>
<proteinExistence type="predicted"/>
<sequence length="224" mass="22534">MQRAWVRSPFPSDSGPSGTTLTTTATTIVDGSPSTVVVTIVTTVTNNPDPVTRTTTRVVTKSESTTGGAGAPFRPTLSETDDADITTIPGAFCPTGFYACLARAGGGCCQTGRDCKETSCPPTPMTTIINNGVTIAVPVADVPASNSATCANGWFMCGDEGGPVAGCCPDGYSCGTASCTLASPTETSRVQKQLPDSAASTKAGSLAGLVVAAGLFGVLHLSWA</sequence>
<dbReference type="AlphaFoldDB" id="A0A9P1M9F8"/>
<dbReference type="EMBL" id="CALLCH030000012">
    <property type="protein sequence ID" value="CAI4215167.1"/>
    <property type="molecule type" value="Genomic_DNA"/>
</dbReference>
<keyword evidence="3" id="KW-1185">Reference proteome</keyword>
<dbReference type="Proteomes" id="UP000838763">
    <property type="component" value="Unassembled WGS sequence"/>
</dbReference>
<feature type="region of interest" description="Disordered" evidence="1">
    <location>
        <begin position="58"/>
        <end position="81"/>
    </location>
</feature>
<evidence type="ECO:0000256" key="1">
    <source>
        <dbReference type="SAM" id="MobiDB-lite"/>
    </source>
</evidence>
<comment type="caution">
    <text evidence="2">The sequence shown here is derived from an EMBL/GenBank/DDBJ whole genome shotgun (WGS) entry which is preliminary data.</text>
</comment>
<organism evidence="2 3">
    <name type="scientific">Parascedosporium putredinis</name>
    <dbReference type="NCBI Taxonomy" id="1442378"/>
    <lineage>
        <taxon>Eukaryota</taxon>
        <taxon>Fungi</taxon>
        <taxon>Dikarya</taxon>
        <taxon>Ascomycota</taxon>
        <taxon>Pezizomycotina</taxon>
        <taxon>Sordariomycetes</taxon>
        <taxon>Hypocreomycetidae</taxon>
        <taxon>Microascales</taxon>
        <taxon>Microascaceae</taxon>
        <taxon>Parascedosporium</taxon>
    </lineage>
</organism>
<accession>A0A9P1M9F8</accession>
<protein>
    <recommendedName>
        <fullName evidence="4">GPI anchored protein</fullName>
    </recommendedName>
</protein>
<evidence type="ECO:0000313" key="3">
    <source>
        <dbReference type="Proteomes" id="UP000838763"/>
    </source>
</evidence>
<evidence type="ECO:0008006" key="4">
    <source>
        <dbReference type="Google" id="ProtNLM"/>
    </source>
</evidence>
<reference evidence="2" key="1">
    <citation type="submission" date="2022-11" db="EMBL/GenBank/DDBJ databases">
        <authorList>
            <person name="Scott C."/>
            <person name="Bruce N."/>
        </authorList>
    </citation>
    <scope>NUCLEOTIDE SEQUENCE</scope>
</reference>
<gene>
    <name evidence="2" type="ORF">PPNO1_LOCUS4888</name>
</gene>
<dbReference type="PANTHER" id="PTHR39599">
    <property type="entry name" value="GPI-ANCHORED PROTEIN (EUROFUNG)-RELATED-RELATED"/>
    <property type="match status" value="1"/>
</dbReference>
<evidence type="ECO:0000313" key="2">
    <source>
        <dbReference type="EMBL" id="CAI4215167.1"/>
    </source>
</evidence>
<name>A0A9P1M9F8_9PEZI</name>